<dbReference type="InterPro" id="IPR050131">
    <property type="entry name" value="Peptidase_S8_subtilisin-like"/>
</dbReference>
<organism evidence="10 11">
    <name type="scientific">Pseudarthrobacter defluvii</name>
    <dbReference type="NCBI Taxonomy" id="410837"/>
    <lineage>
        <taxon>Bacteria</taxon>
        <taxon>Bacillati</taxon>
        <taxon>Actinomycetota</taxon>
        <taxon>Actinomycetes</taxon>
        <taxon>Micrococcales</taxon>
        <taxon>Micrococcaceae</taxon>
        <taxon>Pseudarthrobacter</taxon>
    </lineage>
</organism>
<protein>
    <submittedName>
        <fullName evidence="10">Subtilisin family serine protease</fullName>
    </submittedName>
</protein>
<dbReference type="SUPFAM" id="SSF52743">
    <property type="entry name" value="Subtilisin-like"/>
    <property type="match status" value="1"/>
</dbReference>
<dbReference type="Gene3D" id="3.40.50.200">
    <property type="entry name" value="Peptidase S8/S53 domain"/>
    <property type="match status" value="1"/>
</dbReference>
<sequence length="661" mass="66579">MSFSKRFRGSAGAVLAAAAAVTLTAPPATAFTPAATVAPLPSPAVSGGAQAAGPLAGDEGRYLVSFTKGSDVAAEAQSLRSQGVRVGRTFSAAVRGAAITATKAQAAALAHSPRISLIEPDSPVSVSDTQQSPPWGLDRIDQRALPLSNTFTPTASGAGVSAYVIDTGVLAENTDFGGRVAAGWTAIADGKGSSDCNGHGTHVAGIIAGKTFGVAKSASVVPVRVLGCDGSGYDSDVIAGLDWIASQHAAGTPAVANLSIGGPTSTTLDDAIRGIINDGVTAVVAAGNAAVDACTTSPARVAEALTVAATDSSDRQAGFSNYGSCVDLYAPGVGIQSDWDTSTTSVATLSGTSMASPHVAGAAALSLSRNPQQTPAAVAAELTSAATQGTVTNVSTGTPNRLLFTGPAAAPVARDFTSDGKADLLAQDGNGSLWTYPGQGNGLFGWRIKVGDGWNVMTAVSAAGDLTGDGQPDLIARDTNGTLWTYPGLGNGLFGWRIKVGDGWNVMTAISAAGDLTGDGKPDLIARDTNGTLWTYPGLGNGLFGWRIKVGDGWNVMTAISAAGDLTGDGKPDLIARDTNGTLWTYPGQGNGLFGWRINVGPGWNVMTAISAAGDLTGDGKPDLVARDTNGTLWTYPGQGNGLFGWRINVGPGWNVMTAIS</sequence>
<dbReference type="PANTHER" id="PTHR43806">
    <property type="entry name" value="PEPTIDASE S8"/>
    <property type="match status" value="1"/>
</dbReference>
<evidence type="ECO:0000313" key="10">
    <source>
        <dbReference type="EMBL" id="MDQ0117879.1"/>
    </source>
</evidence>
<feature type="active site" description="Charge relay system" evidence="6">
    <location>
        <position position="199"/>
    </location>
</feature>
<dbReference type="InterPro" id="IPR022398">
    <property type="entry name" value="Peptidase_S8_His-AS"/>
</dbReference>
<dbReference type="InterPro" id="IPR013517">
    <property type="entry name" value="FG-GAP"/>
</dbReference>
<feature type="active site" description="Charge relay system" evidence="6">
    <location>
        <position position="353"/>
    </location>
</feature>
<dbReference type="Pfam" id="PF13517">
    <property type="entry name" value="FG-GAP_3"/>
    <property type="match status" value="2"/>
</dbReference>
<dbReference type="PROSITE" id="PS00137">
    <property type="entry name" value="SUBTILASE_HIS"/>
    <property type="match status" value="1"/>
</dbReference>
<dbReference type="PROSITE" id="PS00138">
    <property type="entry name" value="SUBTILASE_SER"/>
    <property type="match status" value="1"/>
</dbReference>
<feature type="signal peptide" evidence="8">
    <location>
        <begin position="1"/>
        <end position="30"/>
    </location>
</feature>
<dbReference type="Proteomes" id="UP001226389">
    <property type="component" value="Unassembled WGS sequence"/>
</dbReference>
<feature type="domain" description="Peptidase S8/S53" evidence="9">
    <location>
        <begin position="157"/>
        <end position="394"/>
    </location>
</feature>
<evidence type="ECO:0000256" key="1">
    <source>
        <dbReference type="ARBA" id="ARBA00011073"/>
    </source>
</evidence>
<dbReference type="Pfam" id="PF00082">
    <property type="entry name" value="Peptidase_S8"/>
    <property type="match status" value="1"/>
</dbReference>
<dbReference type="InterPro" id="IPR034193">
    <property type="entry name" value="PCSK9_ProteinaseK-like"/>
</dbReference>
<dbReference type="InterPro" id="IPR028994">
    <property type="entry name" value="Integrin_alpha_N"/>
</dbReference>
<keyword evidence="2 6" id="KW-0645">Protease</keyword>
<evidence type="ECO:0000256" key="2">
    <source>
        <dbReference type="ARBA" id="ARBA00022670"/>
    </source>
</evidence>
<dbReference type="EMBL" id="JAUSSY010000003">
    <property type="protein sequence ID" value="MDQ0117879.1"/>
    <property type="molecule type" value="Genomic_DNA"/>
</dbReference>
<evidence type="ECO:0000256" key="8">
    <source>
        <dbReference type="SAM" id="SignalP"/>
    </source>
</evidence>
<evidence type="ECO:0000259" key="9">
    <source>
        <dbReference type="Pfam" id="PF00082"/>
    </source>
</evidence>
<dbReference type="Gene3D" id="2.130.10.130">
    <property type="entry name" value="Integrin alpha, N-terminal"/>
    <property type="match status" value="1"/>
</dbReference>
<dbReference type="SUPFAM" id="SSF69318">
    <property type="entry name" value="Integrin alpha N-terminal domain"/>
    <property type="match status" value="1"/>
</dbReference>
<evidence type="ECO:0000313" key="11">
    <source>
        <dbReference type="Proteomes" id="UP001226389"/>
    </source>
</evidence>
<dbReference type="InterPro" id="IPR023827">
    <property type="entry name" value="Peptidase_S8_Asp-AS"/>
</dbReference>
<feature type="active site" description="Charge relay system" evidence="6">
    <location>
        <position position="166"/>
    </location>
</feature>
<dbReference type="RefSeq" id="WP_307488633.1">
    <property type="nucleotide sequence ID" value="NZ_JAUSSY010000003.1"/>
</dbReference>
<evidence type="ECO:0000256" key="7">
    <source>
        <dbReference type="RuleBase" id="RU003355"/>
    </source>
</evidence>
<dbReference type="PANTHER" id="PTHR43806:SF11">
    <property type="entry name" value="CEREVISIN-RELATED"/>
    <property type="match status" value="1"/>
</dbReference>
<dbReference type="PROSITE" id="PS51892">
    <property type="entry name" value="SUBTILASE"/>
    <property type="match status" value="1"/>
</dbReference>
<dbReference type="GO" id="GO:0008233">
    <property type="term" value="F:peptidase activity"/>
    <property type="evidence" value="ECO:0007669"/>
    <property type="project" value="UniProtKB-KW"/>
</dbReference>
<keyword evidence="4 6" id="KW-0378">Hydrolase</keyword>
<dbReference type="PROSITE" id="PS00136">
    <property type="entry name" value="SUBTILASE_ASP"/>
    <property type="match status" value="1"/>
</dbReference>
<gene>
    <name evidence="10" type="ORF">J2T22_001052</name>
</gene>
<feature type="chain" id="PRO_5046509884" evidence="8">
    <location>
        <begin position="31"/>
        <end position="661"/>
    </location>
</feature>
<comment type="similarity">
    <text evidence="1 6 7">Belongs to the peptidase S8 family.</text>
</comment>
<keyword evidence="5 6" id="KW-0720">Serine protease</keyword>
<evidence type="ECO:0000256" key="3">
    <source>
        <dbReference type="ARBA" id="ARBA00022729"/>
    </source>
</evidence>
<dbReference type="InterPro" id="IPR036852">
    <property type="entry name" value="Peptidase_S8/S53_dom_sf"/>
</dbReference>
<dbReference type="Gene3D" id="3.30.70.80">
    <property type="entry name" value="Peptidase S8 propeptide/proteinase inhibitor I9"/>
    <property type="match status" value="1"/>
</dbReference>
<comment type="caution">
    <text evidence="10">The sequence shown here is derived from an EMBL/GenBank/DDBJ whole genome shotgun (WGS) entry which is preliminary data.</text>
</comment>
<reference evidence="10 11" key="1">
    <citation type="submission" date="2023-07" db="EMBL/GenBank/DDBJ databases">
        <title>Sorghum-associated microbial communities from plants grown in Nebraska, USA.</title>
        <authorList>
            <person name="Schachtman D."/>
        </authorList>
    </citation>
    <scope>NUCLEOTIDE SEQUENCE [LARGE SCALE GENOMIC DNA]</scope>
    <source>
        <strain evidence="10 11">DS994</strain>
    </source>
</reference>
<proteinExistence type="inferred from homology"/>
<dbReference type="InterPro" id="IPR000209">
    <property type="entry name" value="Peptidase_S8/S53_dom"/>
</dbReference>
<evidence type="ECO:0000256" key="4">
    <source>
        <dbReference type="ARBA" id="ARBA00022801"/>
    </source>
</evidence>
<dbReference type="InterPro" id="IPR037045">
    <property type="entry name" value="S8pro/Inhibitor_I9_sf"/>
</dbReference>
<dbReference type="InterPro" id="IPR023828">
    <property type="entry name" value="Peptidase_S8_Ser-AS"/>
</dbReference>
<name>A0ABT9UI14_9MICC</name>
<accession>A0ABT9UI14</accession>
<dbReference type="SUPFAM" id="SSF54897">
    <property type="entry name" value="Protease propeptides/inhibitors"/>
    <property type="match status" value="1"/>
</dbReference>
<evidence type="ECO:0000256" key="6">
    <source>
        <dbReference type="PROSITE-ProRule" id="PRU01240"/>
    </source>
</evidence>
<dbReference type="PRINTS" id="PR00723">
    <property type="entry name" value="SUBTILISIN"/>
</dbReference>
<dbReference type="GO" id="GO:0006508">
    <property type="term" value="P:proteolysis"/>
    <property type="evidence" value="ECO:0007669"/>
    <property type="project" value="UniProtKB-KW"/>
</dbReference>
<dbReference type="CDD" id="cd04077">
    <property type="entry name" value="Peptidases_S8_PCSK9_ProteinaseK_like"/>
    <property type="match status" value="1"/>
</dbReference>
<keyword evidence="11" id="KW-1185">Reference proteome</keyword>
<keyword evidence="3 8" id="KW-0732">Signal</keyword>
<dbReference type="InterPro" id="IPR015500">
    <property type="entry name" value="Peptidase_S8_subtilisin-rel"/>
</dbReference>
<evidence type="ECO:0000256" key="5">
    <source>
        <dbReference type="ARBA" id="ARBA00022825"/>
    </source>
</evidence>